<evidence type="ECO:0000256" key="3">
    <source>
        <dbReference type="ARBA" id="ARBA00022679"/>
    </source>
</evidence>
<dbReference type="PANTHER" id="PTHR24422:SF26">
    <property type="entry name" value="CHEMOTAXIS PROTEIN METHYLTRANSFERASE"/>
    <property type="match status" value="1"/>
</dbReference>
<dbReference type="Gene3D" id="1.10.155.10">
    <property type="entry name" value="Chemotaxis receptor methyltransferase CheR, N-terminal domain"/>
    <property type="match status" value="1"/>
</dbReference>
<dbReference type="SUPFAM" id="SSF53335">
    <property type="entry name" value="S-adenosyl-L-methionine-dependent methyltransferases"/>
    <property type="match status" value="1"/>
</dbReference>
<evidence type="ECO:0000313" key="8">
    <source>
        <dbReference type="Proteomes" id="UP000595481"/>
    </source>
</evidence>
<sequence>MNDGKQRFCEQGPQLSMREFALFKTFLLTQAGIDLADSKRALVQSRLAKRLRELNLSSFQAYWQRLSHPNEDQERQCAINLLSTNETYFFREEAHFEWLRSYIQAQDRPPKVWSAACSSGEEPYTIAMIFAEQFGLGSPWRVWGTDINTNVIAHARKGIYSLERVQRVPPHLWLRYLQRGHAEFHGSVRVNPVLAKHVALSQLNLLDASQFGELALDVIFLRNVLIYFNTTTKHQVLSQVCQRLKPGGYLLVGHSEMIRDAELPLVQEAPSRYRRIDRDPVQFKEAI</sequence>
<keyword evidence="3 5" id="KW-0808">Transferase</keyword>
<gene>
    <name evidence="7" type="ORF">I6H43_04865</name>
</gene>
<proteinExistence type="predicted"/>
<dbReference type="InterPro" id="IPR026024">
    <property type="entry name" value="Chemotaxis_MeTrfase_CheR"/>
</dbReference>
<accession>A0A7T4ABF4</accession>
<protein>
    <recommendedName>
        <fullName evidence="5">Chemotaxis protein methyltransferase</fullName>
        <ecNumber evidence="5">2.1.1.80</ecNumber>
    </recommendedName>
</protein>
<keyword evidence="8" id="KW-1185">Reference proteome</keyword>
<name>A0A7T4ABF4_AERJA</name>
<dbReference type="Pfam" id="PF01739">
    <property type="entry name" value="CheR"/>
    <property type="match status" value="1"/>
</dbReference>
<evidence type="ECO:0000256" key="5">
    <source>
        <dbReference type="PIRNR" id="PIRNR000410"/>
    </source>
</evidence>
<organism evidence="7 8">
    <name type="scientific">Aeromonas jandaei</name>
    <dbReference type="NCBI Taxonomy" id="650"/>
    <lineage>
        <taxon>Bacteria</taxon>
        <taxon>Pseudomonadati</taxon>
        <taxon>Pseudomonadota</taxon>
        <taxon>Gammaproteobacteria</taxon>
        <taxon>Aeromonadales</taxon>
        <taxon>Aeromonadaceae</taxon>
        <taxon>Aeromonas</taxon>
    </lineage>
</organism>
<dbReference type="EC" id="2.1.1.80" evidence="5"/>
<dbReference type="Proteomes" id="UP000595481">
    <property type="component" value="Chromosome"/>
</dbReference>
<dbReference type="Pfam" id="PF03705">
    <property type="entry name" value="CheR_N"/>
    <property type="match status" value="1"/>
</dbReference>
<dbReference type="Gene3D" id="3.40.50.150">
    <property type="entry name" value="Vaccinia Virus protein VP39"/>
    <property type="match status" value="1"/>
</dbReference>
<dbReference type="SUPFAM" id="SSF47757">
    <property type="entry name" value="Chemotaxis receptor methyltransferase CheR, N-terminal domain"/>
    <property type="match status" value="1"/>
</dbReference>
<dbReference type="InterPro" id="IPR000780">
    <property type="entry name" value="CheR_MeTrfase"/>
</dbReference>
<dbReference type="InterPro" id="IPR022641">
    <property type="entry name" value="CheR_N"/>
</dbReference>
<comment type="function">
    <text evidence="5">Methylation of the membrane-bound methyl-accepting chemotaxis proteins (MCP) to form gamma-glutamyl methyl ester residues in MCP.</text>
</comment>
<feature type="domain" description="CheR-type methyltransferase" evidence="6">
    <location>
        <begin position="8"/>
        <end position="258"/>
    </location>
</feature>
<dbReference type="GeneID" id="69550588"/>
<dbReference type="RefSeq" id="WP_042032923.1">
    <property type="nucleotide sequence ID" value="NZ_CAWMFX010000052.1"/>
</dbReference>
<evidence type="ECO:0000259" key="6">
    <source>
        <dbReference type="PROSITE" id="PS50123"/>
    </source>
</evidence>
<dbReference type="PROSITE" id="PS50123">
    <property type="entry name" value="CHER"/>
    <property type="match status" value="1"/>
</dbReference>
<dbReference type="InterPro" id="IPR050903">
    <property type="entry name" value="Bact_Chemotaxis_MeTrfase"/>
</dbReference>
<keyword evidence="2 5" id="KW-0489">Methyltransferase</keyword>
<dbReference type="PANTHER" id="PTHR24422">
    <property type="entry name" value="CHEMOTAXIS PROTEIN METHYLTRANSFERASE"/>
    <property type="match status" value="1"/>
</dbReference>
<dbReference type="InterPro" id="IPR029063">
    <property type="entry name" value="SAM-dependent_MTases_sf"/>
</dbReference>
<evidence type="ECO:0000256" key="4">
    <source>
        <dbReference type="ARBA" id="ARBA00022691"/>
    </source>
</evidence>
<dbReference type="InterPro" id="IPR036804">
    <property type="entry name" value="CheR_N_sf"/>
</dbReference>
<evidence type="ECO:0000256" key="1">
    <source>
        <dbReference type="ARBA" id="ARBA00001541"/>
    </source>
</evidence>
<keyword evidence="4 5" id="KW-0949">S-adenosyl-L-methionine</keyword>
<comment type="catalytic activity">
    <reaction evidence="1 5">
        <text>L-glutamyl-[protein] + S-adenosyl-L-methionine = [protein]-L-glutamate 5-O-methyl ester + S-adenosyl-L-homocysteine</text>
        <dbReference type="Rhea" id="RHEA:24452"/>
        <dbReference type="Rhea" id="RHEA-COMP:10208"/>
        <dbReference type="Rhea" id="RHEA-COMP:10311"/>
        <dbReference type="ChEBI" id="CHEBI:29973"/>
        <dbReference type="ChEBI" id="CHEBI:57856"/>
        <dbReference type="ChEBI" id="CHEBI:59789"/>
        <dbReference type="ChEBI" id="CHEBI:82795"/>
        <dbReference type="EC" id="2.1.1.80"/>
    </reaction>
</comment>
<reference evidence="7 8" key="1">
    <citation type="submission" date="2020-12" db="EMBL/GenBank/DDBJ databases">
        <title>FDA dAtabase for Regulatory Grade micrObial Sequences (FDA-ARGOS): Supporting development and validation of Infectious Disease Dx tests.</title>
        <authorList>
            <person name="Sproer C."/>
            <person name="Gronow S."/>
            <person name="Severitt S."/>
            <person name="Schroder I."/>
            <person name="Tallon L."/>
            <person name="Sadzewicz L."/>
            <person name="Zhao X."/>
            <person name="Boylan J."/>
            <person name="Ott S."/>
            <person name="Bowen H."/>
            <person name="Vavikolanu K."/>
            <person name="Mehta A."/>
            <person name="Aluvathingal J."/>
            <person name="Nadendla S."/>
            <person name="Lowell S."/>
            <person name="Myers T."/>
            <person name="Yan Y."/>
            <person name="Sichtig H."/>
        </authorList>
    </citation>
    <scope>NUCLEOTIDE SEQUENCE [LARGE SCALE GENOMIC DNA]</scope>
    <source>
        <strain evidence="7 8">FDAARGOS_986</strain>
    </source>
</reference>
<evidence type="ECO:0000256" key="2">
    <source>
        <dbReference type="ARBA" id="ARBA00022603"/>
    </source>
</evidence>
<dbReference type="InterPro" id="IPR022642">
    <property type="entry name" value="CheR_C"/>
</dbReference>
<dbReference type="PRINTS" id="PR00996">
    <property type="entry name" value="CHERMTFRASE"/>
</dbReference>
<evidence type="ECO:0000313" key="7">
    <source>
        <dbReference type="EMBL" id="QQB20865.1"/>
    </source>
</evidence>
<dbReference type="PIRSF" id="PIRSF000410">
    <property type="entry name" value="CheR"/>
    <property type="match status" value="1"/>
</dbReference>
<dbReference type="SMART" id="SM00138">
    <property type="entry name" value="MeTrc"/>
    <property type="match status" value="1"/>
</dbReference>
<dbReference type="EMBL" id="CP066092">
    <property type="protein sequence ID" value="QQB20865.1"/>
    <property type="molecule type" value="Genomic_DNA"/>
</dbReference>
<dbReference type="CDD" id="cd02440">
    <property type="entry name" value="AdoMet_MTases"/>
    <property type="match status" value="1"/>
</dbReference>